<dbReference type="Proteomes" id="UP000298745">
    <property type="component" value="Chromosome"/>
</dbReference>
<dbReference type="EMBL" id="CP034864">
    <property type="protein sequence ID" value="QCI23815.1"/>
    <property type="molecule type" value="Genomic_DNA"/>
</dbReference>
<feature type="transmembrane region" description="Helical" evidence="7">
    <location>
        <begin position="143"/>
        <end position="167"/>
    </location>
</feature>
<dbReference type="AlphaFoldDB" id="A0A4D6YHI7"/>
<dbReference type="InterPro" id="IPR009627">
    <property type="entry name" value="UPF0259"/>
</dbReference>
<evidence type="ECO:0000256" key="6">
    <source>
        <dbReference type="ARBA" id="ARBA00023136"/>
    </source>
</evidence>
<keyword evidence="4 7" id="KW-0812">Transmembrane</keyword>
<feature type="transmembrane region" description="Helical" evidence="7">
    <location>
        <begin position="20"/>
        <end position="41"/>
    </location>
</feature>
<feature type="transmembrane region" description="Helical" evidence="7">
    <location>
        <begin position="115"/>
        <end position="137"/>
    </location>
</feature>
<gene>
    <name evidence="8" type="ORF">D9V74_01290</name>
</gene>
<keyword evidence="3 7" id="KW-1003">Cell membrane</keyword>
<sequence>MQITVSELYHDTCYFFCKQIRIIVFIAVLVTFLNVLMDMFFTPDIHISSIIENNNFISTNSLLDLINNMNLHQKYALFKYSILKIMILLISKTILLGSIIILISNLSKNKRESIISLIYSFFSFAPSLFILNFLNVIMIQLGFVLLIIPGILLSIILPLSPIILFFKKYSLIDSIRISIDLSWKNVKLIGPAVLFWMLSKFFLTILFSHIYILNKNIEFLILNISLNILFSVLIIYLFRFYMISLRFKN</sequence>
<feature type="transmembrane region" description="Helical" evidence="7">
    <location>
        <begin position="188"/>
        <end position="213"/>
    </location>
</feature>
<evidence type="ECO:0000256" key="2">
    <source>
        <dbReference type="ARBA" id="ARBA00005633"/>
    </source>
</evidence>
<evidence type="ECO:0000256" key="5">
    <source>
        <dbReference type="ARBA" id="ARBA00022989"/>
    </source>
</evidence>
<protein>
    <recommendedName>
        <fullName evidence="7">UPF0259 membrane protein D9V74_01290</fullName>
    </recommendedName>
</protein>
<keyword evidence="6 7" id="KW-0472">Membrane</keyword>
<dbReference type="OrthoDB" id="6554514at2"/>
<comment type="similarity">
    <text evidence="2 7">Belongs to the UPF0259 family.</text>
</comment>
<feature type="transmembrane region" description="Helical" evidence="7">
    <location>
        <begin position="219"/>
        <end position="238"/>
    </location>
</feature>
<comment type="subcellular location">
    <subcellularLocation>
        <location evidence="1">Cell inner membrane</location>
        <topology evidence="1">Multi-pass membrane protein</topology>
    </subcellularLocation>
    <subcellularLocation>
        <location evidence="7">Cell membrane</location>
        <topology evidence="7">Multi-pass membrane protein</topology>
    </subcellularLocation>
</comment>
<dbReference type="HAMAP" id="MF_01067">
    <property type="entry name" value="UPF0259"/>
    <property type="match status" value="1"/>
</dbReference>
<dbReference type="GO" id="GO:0005886">
    <property type="term" value="C:plasma membrane"/>
    <property type="evidence" value="ECO:0007669"/>
    <property type="project" value="UniProtKB-SubCell"/>
</dbReference>
<feature type="transmembrane region" description="Helical" evidence="7">
    <location>
        <begin position="82"/>
        <end position="103"/>
    </location>
</feature>
<name>A0A4D6YHI7_9GAMM</name>
<reference evidence="8 9" key="2">
    <citation type="submission" date="2019-05" db="EMBL/GenBank/DDBJ databases">
        <title>Genome evolution of the obligate endosymbiont Buchnera aphidicola.</title>
        <authorList>
            <person name="Moran N.A."/>
        </authorList>
    </citation>
    <scope>NUCLEOTIDE SEQUENCE [LARGE SCALE GENOMIC DNA]</scope>
    <source>
        <strain evidence="8 9">Msa</strain>
    </source>
</reference>
<dbReference type="RefSeq" id="WP_158362563.1">
    <property type="nucleotide sequence ID" value="NZ_CP034864.1"/>
</dbReference>
<evidence type="ECO:0000256" key="7">
    <source>
        <dbReference type="HAMAP-Rule" id="MF_01067"/>
    </source>
</evidence>
<accession>A0A4D6YHI7</accession>
<evidence type="ECO:0000313" key="8">
    <source>
        <dbReference type="EMBL" id="QCI23815.1"/>
    </source>
</evidence>
<keyword evidence="5 7" id="KW-1133">Transmembrane helix</keyword>
<dbReference type="Pfam" id="PF06790">
    <property type="entry name" value="UPF0259"/>
    <property type="match status" value="1"/>
</dbReference>
<dbReference type="NCBIfam" id="NF002774">
    <property type="entry name" value="PRK02868.1"/>
    <property type="match status" value="1"/>
</dbReference>
<evidence type="ECO:0000256" key="4">
    <source>
        <dbReference type="ARBA" id="ARBA00022692"/>
    </source>
</evidence>
<reference evidence="8 9" key="1">
    <citation type="submission" date="2018-12" db="EMBL/GenBank/DDBJ databases">
        <authorList>
            <person name="Chong R.A."/>
        </authorList>
    </citation>
    <scope>NUCLEOTIDE SEQUENCE [LARGE SCALE GENOMIC DNA]</scope>
    <source>
        <strain evidence="8 9">Msa</strain>
    </source>
</reference>
<evidence type="ECO:0000256" key="3">
    <source>
        <dbReference type="ARBA" id="ARBA00022475"/>
    </source>
</evidence>
<evidence type="ECO:0000256" key="1">
    <source>
        <dbReference type="ARBA" id="ARBA00004429"/>
    </source>
</evidence>
<evidence type="ECO:0000313" key="9">
    <source>
        <dbReference type="Proteomes" id="UP000298745"/>
    </source>
</evidence>
<organism evidence="8 9">
    <name type="scientific">Buchnera aphidicola</name>
    <name type="common">Macrosiphoniella sanborni</name>
    <dbReference type="NCBI Taxonomy" id="1241865"/>
    <lineage>
        <taxon>Bacteria</taxon>
        <taxon>Pseudomonadati</taxon>
        <taxon>Pseudomonadota</taxon>
        <taxon>Gammaproteobacteria</taxon>
        <taxon>Enterobacterales</taxon>
        <taxon>Erwiniaceae</taxon>
        <taxon>Buchnera</taxon>
    </lineage>
</organism>
<proteinExistence type="inferred from homology"/>